<dbReference type="InterPro" id="IPR013384">
    <property type="entry name" value="Flagell_FlgL"/>
</dbReference>
<dbReference type="GO" id="GO:0071973">
    <property type="term" value="P:bacterial-type flagellum-dependent cell motility"/>
    <property type="evidence" value="ECO:0007669"/>
    <property type="project" value="InterPro"/>
</dbReference>
<feature type="domain" description="Flagellin N-terminal" evidence="6">
    <location>
        <begin position="7"/>
        <end position="141"/>
    </location>
</feature>
<dbReference type="GO" id="GO:0005576">
    <property type="term" value="C:extracellular region"/>
    <property type="evidence" value="ECO:0007669"/>
    <property type="project" value="UniProtKB-SubCell"/>
</dbReference>
<dbReference type="SUPFAM" id="SSF64518">
    <property type="entry name" value="Phase 1 flagellin"/>
    <property type="match status" value="1"/>
</dbReference>
<dbReference type="Pfam" id="PF00669">
    <property type="entry name" value="Flagellin_N"/>
    <property type="match status" value="1"/>
</dbReference>
<dbReference type="Proteomes" id="UP000446658">
    <property type="component" value="Unassembled WGS sequence"/>
</dbReference>
<evidence type="ECO:0000313" key="8">
    <source>
        <dbReference type="Proteomes" id="UP000446658"/>
    </source>
</evidence>
<evidence type="ECO:0000256" key="3">
    <source>
        <dbReference type="ARBA" id="ARBA00005709"/>
    </source>
</evidence>
<dbReference type="GO" id="GO:0005198">
    <property type="term" value="F:structural molecule activity"/>
    <property type="evidence" value="ECO:0007669"/>
    <property type="project" value="InterPro"/>
</dbReference>
<proteinExistence type="inferred from homology"/>
<gene>
    <name evidence="7" type="primary">flgL</name>
    <name evidence="7" type="ORF">GKE73_05780</name>
</gene>
<dbReference type="InterPro" id="IPR001029">
    <property type="entry name" value="Flagellin_N"/>
</dbReference>
<protein>
    <submittedName>
        <fullName evidence="7">Flagellar hook-associated protein 3</fullName>
    </submittedName>
</protein>
<keyword evidence="4" id="KW-0975">Bacterial flagellum</keyword>
<keyword evidence="8" id="KW-1185">Reference proteome</keyword>
<dbReference type="EMBL" id="WLYX01000001">
    <property type="protein sequence ID" value="MTD32904.1"/>
    <property type="molecule type" value="Genomic_DNA"/>
</dbReference>
<evidence type="ECO:0000256" key="5">
    <source>
        <dbReference type="SAM" id="Coils"/>
    </source>
</evidence>
<name>A0A844GDT1_9NEIS</name>
<evidence type="ECO:0000256" key="4">
    <source>
        <dbReference type="ARBA" id="ARBA00023143"/>
    </source>
</evidence>
<evidence type="ECO:0000259" key="6">
    <source>
        <dbReference type="Pfam" id="PF00669"/>
    </source>
</evidence>
<sequence length="302" mass="31727">MRIASTQYSATMNDALQQASGKLEDIMQQISSGKRILRPSDDPIASVRLTRLDQEDNAITQYRSNIAALRSRLQDNETAMSSLNKDLLQVRDTLVSASDGTNTPADLNAMATPLAALRDSLLATANRQDSEGRYQFGGTATSQAPIAFNPAAPAGSRYTFQGNTDKQLVVVGNGVTQPGNVSVEEMAALLNTLDSTIATMASPTVVNDATTHAVVAASVTAVDTAMTSIEGKITVLGGIQNSLSTPDDNHASVALSNQQAAITLGQTDYNKAAVELNGYTTAVQAAQKAYGRVSQLSLFSAL</sequence>
<comment type="caution">
    <text evidence="7">The sequence shown here is derived from an EMBL/GenBank/DDBJ whole genome shotgun (WGS) entry which is preliminary data.</text>
</comment>
<reference evidence="7 8" key="1">
    <citation type="submission" date="2019-11" db="EMBL/GenBank/DDBJ databases">
        <title>Draft genome sequence of Paludibacterium sp. dN18-1.</title>
        <authorList>
            <person name="Im W.-T."/>
        </authorList>
    </citation>
    <scope>NUCLEOTIDE SEQUENCE [LARGE SCALE GENOMIC DNA]</scope>
    <source>
        <strain evidence="8">dN 18-1</strain>
    </source>
</reference>
<evidence type="ECO:0000256" key="2">
    <source>
        <dbReference type="ARBA" id="ARBA00004613"/>
    </source>
</evidence>
<keyword evidence="7" id="KW-0966">Cell projection</keyword>
<feature type="coiled-coil region" evidence="5">
    <location>
        <begin position="52"/>
        <end position="86"/>
    </location>
</feature>
<dbReference type="GO" id="GO:0009424">
    <property type="term" value="C:bacterial-type flagellum hook"/>
    <property type="evidence" value="ECO:0007669"/>
    <property type="project" value="InterPro"/>
</dbReference>
<dbReference type="RefSeq" id="WP_230369549.1">
    <property type="nucleotide sequence ID" value="NZ_WLYX01000001.1"/>
</dbReference>
<organism evidence="7 8">
    <name type="scientific">Paludibacterium denitrificans</name>
    <dbReference type="NCBI Taxonomy" id="2675226"/>
    <lineage>
        <taxon>Bacteria</taxon>
        <taxon>Pseudomonadati</taxon>
        <taxon>Pseudomonadota</taxon>
        <taxon>Betaproteobacteria</taxon>
        <taxon>Neisseriales</taxon>
        <taxon>Chromobacteriaceae</taxon>
        <taxon>Paludibacterium</taxon>
    </lineage>
</organism>
<evidence type="ECO:0000313" key="7">
    <source>
        <dbReference type="EMBL" id="MTD32904.1"/>
    </source>
</evidence>
<evidence type="ECO:0000256" key="1">
    <source>
        <dbReference type="ARBA" id="ARBA00004365"/>
    </source>
</evidence>
<dbReference type="Gene3D" id="1.20.1330.10">
    <property type="entry name" value="f41 fragment of flagellin, N-terminal domain"/>
    <property type="match status" value="1"/>
</dbReference>
<keyword evidence="5" id="KW-0175">Coiled coil</keyword>
<dbReference type="PANTHER" id="PTHR42792">
    <property type="entry name" value="FLAGELLIN"/>
    <property type="match status" value="1"/>
</dbReference>
<comment type="subcellular location">
    <subcellularLocation>
        <location evidence="1">Bacterial flagellum</location>
    </subcellularLocation>
    <subcellularLocation>
        <location evidence="2">Secreted</location>
    </subcellularLocation>
</comment>
<dbReference type="AlphaFoldDB" id="A0A844GDT1"/>
<keyword evidence="7" id="KW-0969">Cilium</keyword>
<comment type="similarity">
    <text evidence="3">Belongs to the bacterial flagellin family.</text>
</comment>
<dbReference type="PANTHER" id="PTHR42792:SF1">
    <property type="entry name" value="FLAGELLAR HOOK-ASSOCIATED PROTEIN 3"/>
    <property type="match status" value="1"/>
</dbReference>
<keyword evidence="7" id="KW-0282">Flagellum</keyword>
<dbReference type="NCBIfam" id="TIGR02550">
    <property type="entry name" value="flagell_flgL"/>
    <property type="match status" value="1"/>
</dbReference>
<dbReference type="InterPro" id="IPR001492">
    <property type="entry name" value="Flagellin"/>
</dbReference>
<accession>A0A844GDT1</accession>